<dbReference type="Gene3D" id="3.40.50.12780">
    <property type="entry name" value="N-terminal domain of ligase-like"/>
    <property type="match status" value="2"/>
</dbReference>
<evidence type="ECO:0000256" key="1">
    <source>
        <dbReference type="ARBA" id="ARBA00022450"/>
    </source>
</evidence>
<dbReference type="GO" id="GO:0044550">
    <property type="term" value="P:secondary metabolite biosynthetic process"/>
    <property type="evidence" value="ECO:0007669"/>
    <property type="project" value="TreeGrafter"/>
</dbReference>
<keyword evidence="1" id="KW-0596">Phosphopantetheine</keyword>
<dbReference type="EMBL" id="CAJVRM010000085">
    <property type="protein sequence ID" value="CAG8973976.1"/>
    <property type="molecule type" value="Genomic_DNA"/>
</dbReference>
<gene>
    <name evidence="4" type="ORF">HYALB_00010098</name>
</gene>
<evidence type="ECO:0000256" key="2">
    <source>
        <dbReference type="ARBA" id="ARBA00022553"/>
    </source>
</evidence>
<evidence type="ECO:0000313" key="5">
    <source>
        <dbReference type="Proteomes" id="UP000701801"/>
    </source>
</evidence>
<dbReference type="Gene3D" id="3.30.559.10">
    <property type="entry name" value="Chloramphenicol acetyltransferase-like domain"/>
    <property type="match status" value="2"/>
</dbReference>
<evidence type="ECO:0000313" key="4">
    <source>
        <dbReference type="EMBL" id="CAG8973976.1"/>
    </source>
</evidence>
<accession>A0A9N9LJZ5</accession>
<dbReference type="Proteomes" id="UP000701801">
    <property type="component" value="Unassembled WGS sequence"/>
</dbReference>
<dbReference type="GO" id="GO:0031177">
    <property type="term" value="F:phosphopantetheine binding"/>
    <property type="evidence" value="ECO:0007669"/>
    <property type="project" value="TreeGrafter"/>
</dbReference>
<feature type="domain" description="AMP-dependent synthetase/ligase" evidence="3">
    <location>
        <begin position="206"/>
        <end position="365"/>
    </location>
</feature>
<keyword evidence="2" id="KW-0597">Phosphoprotein</keyword>
<dbReference type="Gene3D" id="3.30.559.30">
    <property type="entry name" value="Nonribosomal peptide synthetase, condensation domain"/>
    <property type="match status" value="2"/>
</dbReference>
<name>A0A9N9LJZ5_9HELO</name>
<dbReference type="GO" id="GO:0005737">
    <property type="term" value="C:cytoplasm"/>
    <property type="evidence" value="ECO:0007669"/>
    <property type="project" value="TreeGrafter"/>
</dbReference>
<dbReference type="InterPro" id="IPR023213">
    <property type="entry name" value="CAT-like_dom_sf"/>
</dbReference>
<dbReference type="Pfam" id="PF00501">
    <property type="entry name" value="AMP-binding"/>
    <property type="match status" value="2"/>
</dbReference>
<comment type="caution">
    <text evidence="4">The sequence shown here is derived from an EMBL/GenBank/DDBJ whole genome shotgun (WGS) entry which is preliminary data.</text>
</comment>
<keyword evidence="5" id="KW-1185">Reference proteome</keyword>
<reference evidence="4" key="1">
    <citation type="submission" date="2021-07" db="EMBL/GenBank/DDBJ databases">
        <authorList>
            <person name="Durling M."/>
        </authorList>
    </citation>
    <scope>NUCLEOTIDE SEQUENCE</scope>
</reference>
<feature type="domain" description="AMP-dependent synthetase/ligase" evidence="3">
    <location>
        <begin position="371"/>
        <end position="504"/>
    </location>
</feature>
<dbReference type="GO" id="GO:0043041">
    <property type="term" value="P:amino acid activation for nonribosomal peptide biosynthetic process"/>
    <property type="evidence" value="ECO:0007669"/>
    <property type="project" value="TreeGrafter"/>
</dbReference>
<dbReference type="SUPFAM" id="SSF52777">
    <property type="entry name" value="CoA-dependent acyltransferases"/>
    <property type="match status" value="1"/>
</dbReference>
<dbReference type="SUPFAM" id="SSF56801">
    <property type="entry name" value="Acetyl-CoA synthetase-like"/>
    <property type="match status" value="1"/>
</dbReference>
<evidence type="ECO:0000259" key="3">
    <source>
        <dbReference type="Pfam" id="PF00501"/>
    </source>
</evidence>
<sequence length="553" mass="61592">MDGLSSQTFMRDLERAYNHQHLREPLQYLDFTLREREEYLDGAWNQDMAYWKNVLKDIPPPLPFTKHLPHERFLGVLQDTRKKILAALAHSRLLFGALIDELHMSRSEYHNLLFQTFVDYREGAKESSSFGGALIDVMDFETGKTAYDIYIDIADYTTGYKLNIMLMDSYHMILDTFSRRPTDLLFSPAIFPNESIGNALQLGLVHKEDPALKDGYESSLSYEQMFHRVQQIVAKLFTLGEKRGFKIAVFQERSVDWVCSLLAIMYVGAVYVPLDSIMPIERLSSIAGDCNPAAILFDNTTAYKLPGLDIKDTTTINVETLYDSAIGVHEIQATANNPAAILYTSGSTGTPNGIQIKHSSLRSSLHGDPISLTRLMASEQITMTAGTPSEYLNWINNGLQDLQRSPWKVAICGGEPITDSLIRAFRLVGKESLHLFNAYGPTEVTCSSHRAEITYSENLLTPIPVGKAAPNAHVYIVDSHLHPLPIGFTGEIVIGGAGIALGYLNNHSETRLLFLPNLFANPTAWAFMYRTGDMGHLLCDGSLMVGGRIAGDT</sequence>
<dbReference type="PANTHER" id="PTHR45527">
    <property type="entry name" value="NONRIBOSOMAL PEPTIDE SYNTHETASE"/>
    <property type="match status" value="1"/>
</dbReference>
<protein>
    <recommendedName>
        <fullName evidence="3">AMP-dependent synthetase/ligase domain-containing protein</fullName>
    </recommendedName>
</protein>
<dbReference type="InterPro" id="IPR042099">
    <property type="entry name" value="ANL_N_sf"/>
</dbReference>
<dbReference type="InterPro" id="IPR000873">
    <property type="entry name" value="AMP-dep_synth/lig_dom"/>
</dbReference>
<dbReference type="PANTHER" id="PTHR45527:SF1">
    <property type="entry name" value="FATTY ACID SYNTHASE"/>
    <property type="match status" value="1"/>
</dbReference>
<dbReference type="OrthoDB" id="329835at2759"/>
<proteinExistence type="predicted"/>
<organism evidence="4 5">
    <name type="scientific">Hymenoscyphus albidus</name>
    <dbReference type="NCBI Taxonomy" id="595503"/>
    <lineage>
        <taxon>Eukaryota</taxon>
        <taxon>Fungi</taxon>
        <taxon>Dikarya</taxon>
        <taxon>Ascomycota</taxon>
        <taxon>Pezizomycotina</taxon>
        <taxon>Leotiomycetes</taxon>
        <taxon>Helotiales</taxon>
        <taxon>Helotiaceae</taxon>
        <taxon>Hymenoscyphus</taxon>
    </lineage>
</organism>
<dbReference type="AlphaFoldDB" id="A0A9N9LJZ5"/>